<evidence type="ECO:0000313" key="3">
    <source>
        <dbReference type="Proteomes" id="UP001365542"/>
    </source>
</evidence>
<dbReference type="PANTHER" id="PTHR46082:SF11">
    <property type="entry name" value="AAA+ ATPASE DOMAIN-CONTAINING PROTEIN-RELATED"/>
    <property type="match status" value="1"/>
</dbReference>
<dbReference type="GO" id="GO:0003824">
    <property type="term" value="F:catalytic activity"/>
    <property type="evidence" value="ECO:0007669"/>
    <property type="project" value="InterPro"/>
</dbReference>
<keyword evidence="3" id="KW-1185">Reference proteome</keyword>
<sequence>MSRPALKKEDYTVVWLTAIPIEYEIAQLMLDEVHDNNFHSVPGGSYVYQAGEVCGHNVIIATLPKEYGNSSAAALASEVKICFPNLRFGLLVGVAAGLPNLSKGKDIRLGDVLVGESIVAYDLGKITKDGFEPLLDNVTKPDMLVASAFRNLEVKNDPKIHLQYYEKIINGDHRDRFKDPGEENDHGGGCAQNKREKRLDSERHRVWYGRIGSGDKVVKYDQTSNELRDRYDIIGLEMEAAGVMKCMPVGVIRGVCDYGTQSKDKKWQSYAAATAAAYAKAVLKTIPPNRTLGMYRILDNFI</sequence>
<proteinExistence type="predicted"/>
<dbReference type="AlphaFoldDB" id="A0AAV9XAG0"/>
<dbReference type="InterPro" id="IPR053137">
    <property type="entry name" value="NLR-like"/>
</dbReference>
<name>A0AAV9XAG0_9PEZI</name>
<dbReference type="GO" id="GO:0009116">
    <property type="term" value="P:nucleoside metabolic process"/>
    <property type="evidence" value="ECO:0007669"/>
    <property type="project" value="InterPro"/>
</dbReference>
<feature type="region of interest" description="Disordered" evidence="1">
    <location>
        <begin position="175"/>
        <end position="196"/>
    </location>
</feature>
<dbReference type="EMBL" id="JAVHJO010000008">
    <property type="protein sequence ID" value="KAK6538169.1"/>
    <property type="molecule type" value="Genomic_DNA"/>
</dbReference>
<protein>
    <recommendedName>
        <fullName evidence="4">Nucleoside phosphorylase domain-containing protein</fullName>
    </recommendedName>
</protein>
<evidence type="ECO:0000313" key="2">
    <source>
        <dbReference type="EMBL" id="KAK6538169.1"/>
    </source>
</evidence>
<reference evidence="2 3" key="1">
    <citation type="submission" date="2019-10" db="EMBL/GenBank/DDBJ databases">
        <authorList>
            <person name="Palmer J.M."/>
        </authorList>
    </citation>
    <scope>NUCLEOTIDE SEQUENCE [LARGE SCALE GENOMIC DNA]</scope>
    <source>
        <strain evidence="2 3">TWF694</strain>
    </source>
</reference>
<dbReference type="SUPFAM" id="SSF53167">
    <property type="entry name" value="Purine and uridine phosphorylases"/>
    <property type="match status" value="1"/>
</dbReference>
<evidence type="ECO:0000256" key="1">
    <source>
        <dbReference type="SAM" id="MobiDB-lite"/>
    </source>
</evidence>
<dbReference type="Gene3D" id="3.40.50.1580">
    <property type="entry name" value="Nucleoside phosphorylase domain"/>
    <property type="match status" value="1"/>
</dbReference>
<accession>A0AAV9XAG0</accession>
<dbReference type="PANTHER" id="PTHR46082">
    <property type="entry name" value="ATP/GTP-BINDING PROTEIN-RELATED"/>
    <property type="match status" value="1"/>
</dbReference>
<dbReference type="Proteomes" id="UP001365542">
    <property type="component" value="Unassembled WGS sequence"/>
</dbReference>
<organism evidence="2 3">
    <name type="scientific">Orbilia ellipsospora</name>
    <dbReference type="NCBI Taxonomy" id="2528407"/>
    <lineage>
        <taxon>Eukaryota</taxon>
        <taxon>Fungi</taxon>
        <taxon>Dikarya</taxon>
        <taxon>Ascomycota</taxon>
        <taxon>Pezizomycotina</taxon>
        <taxon>Orbiliomycetes</taxon>
        <taxon>Orbiliales</taxon>
        <taxon>Orbiliaceae</taxon>
        <taxon>Orbilia</taxon>
    </lineage>
</organism>
<gene>
    <name evidence="2" type="ORF">TWF694_011051</name>
</gene>
<dbReference type="InterPro" id="IPR035994">
    <property type="entry name" value="Nucleoside_phosphorylase_sf"/>
</dbReference>
<feature type="compositionally biased region" description="Basic and acidic residues" evidence="1">
    <location>
        <begin position="175"/>
        <end position="186"/>
    </location>
</feature>
<evidence type="ECO:0008006" key="4">
    <source>
        <dbReference type="Google" id="ProtNLM"/>
    </source>
</evidence>
<comment type="caution">
    <text evidence="2">The sequence shown here is derived from an EMBL/GenBank/DDBJ whole genome shotgun (WGS) entry which is preliminary data.</text>
</comment>